<evidence type="ECO:0008006" key="4">
    <source>
        <dbReference type="Google" id="ProtNLM"/>
    </source>
</evidence>
<dbReference type="AlphaFoldDB" id="A0A533QES1"/>
<protein>
    <recommendedName>
        <fullName evidence="4">Type I-F CRISPR-associated protein Csy1</fullName>
    </recommendedName>
</protein>
<comment type="caution">
    <text evidence="2">The sequence shown here is derived from an EMBL/GenBank/DDBJ whole genome shotgun (WGS) entry which is preliminary data.</text>
</comment>
<dbReference type="EMBL" id="SULG01000005">
    <property type="protein sequence ID" value="TLD43266.1"/>
    <property type="molecule type" value="Genomic_DNA"/>
</dbReference>
<sequence length="512" mass="59423">MEKKIEKTNIDIEKDLEKQQKRLDKKTDNLIEDKGLNEYVTIIKGLIEDIKNGTYSTGAFCEATGKFKATSFLEMSGKNIAKEWFPLAGTMSDVQTLPSASRSLRLSALSLLAVQLLPMGTAMLGGKLICFQTNDVAINDVPLFQSMVEEVYRETMQKAALTDKVETWGKDGGYNSITFLLLGRINDLIQRKSLEELPEYICLNLWRFSNTGQDPYLEIIEIPNDAIQFLWEAWRGKLKGEIERYLRDEQNFNKEESQLLQRIKEKKEYHPFYPYKVESKKTKSFIRAPASIELFDLYTVKILGYLPEALAVAKWIAGETKKIIKEKDLQTLKENPSEDYRRIKNIIIKLSEVSLSLEDYLILFPCDIHPLRPADSKHSISARIVWFYLNHDIKDAEHPMIGGDIAMVAHPKYPKIKTFAHDFFDYYIGKEGKERFEKRILTAFKQDQVKPHTIEDWFALLAEIKDGYSNEEWDDLCRDENGNNEVWEVLFQLRLELTNLYREKYKTSSQIT</sequence>
<dbReference type="Proteomes" id="UP000319783">
    <property type="component" value="Unassembled WGS sequence"/>
</dbReference>
<evidence type="ECO:0000313" key="2">
    <source>
        <dbReference type="EMBL" id="TLD43266.1"/>
    </source>
</evidence>
<feature type="coiled-coil region" evidence="1">
    <location>
        <begin position="2"/>
        <end position="33"/>
    </location>
</feature>
<name>A0A533QES1_9BACT</name>
<organism evidence="2 3">
    <name type="scientific">Candidatus Jettenia ecosi</name>
    <dbReference type="NCBI Taxonomy" id="2494326"/>
    <lineage>
        <taxon>Bacteria</taxon>
        <taxon>Pseudomonadati</taxon>
        <taxon>Planctomycetota</taxon>
        <taxon>Candidatus Brocadiia</taxon>
        <taxon>Candidatus Brocadiales</taxon>
        <taxon>Candidatus Brocadiaceae</taxon>
        <taxon>Candidatus Jettenia</taxon>
    </lineage>
</organism>
<proteinExistence type="predicted"/>
<keyword evidence="1" id="KW-0175">Coiled coil</keyword>
<reference evidence="2 3" key="1">
    <citation type="submission" date="2019-04" db="EMBL/GenBank/DDBJ databases">
        <title>Genome of a novel bacterium Candidatus Jettenia ecosi reconstructed from metagenome of an anammox bioreactor.</title>
        <authorList>
            <person name="Mardanov A.V."/>
            <person name="Beletsky A.V."/>
            <person name="Ravin N.V."/>
            <person name="Botchkova E.A."/>
            <person name="Litti Y.V."/>
            <person name="Nozhevnikova A.N."/>
        </authorList>
    </citation>
    <scope>NUCLEOTIDE SEQUENCE [LARGE SCALE GENOMIC DNA]</scope>
    <source>
        <strain evidence="2">J2</strain>
    </source>
</reference>
<gene>
    <name evidence="2" type="ORF">JETT_0435</name>
</gene>
<evidence type="ECO:0000313" key="3">
    <source>
        <dbReference type="Proteomes" id="UP000319783"/>
    </source>
</evidence>
<accession>A0A533QES1</accession>
<evidence type="ECO:0000256" key="1">
    <source>
        <dbReference type="SAM" id="Coils"/>
    </source>
</evidence>